<dbReference type="Proteomes" id="UP001642487">
    <property type="component" value="Chromosome 2"/>
</dbReference>
<evidence type="ECO:0000313" key="2">
    <source>
        <dbReference type="EMBL" id="CAK9316330.1"/>
    </source>
</evidence>
<feature type="region of interest" description="Disordered" evidence="1">
    <location>
        <begin position="1"/>
        <end position="36"/>
    </location>
</feature>
<reference evidence="2 3" key="1">
    <citation type="submission" date="2024-03" db="EMBL/GenBank/DDBJ databases">
        <authorList>
            <person name="Gkanogiannis A."/>
            <person name="Becerra Lopez-Lavalle L."/>
        </authorList>
    </citation>
    <scope>NUCLEOTIDE SEQUENCE [LARGE SCALE GENOMIC DNA]</scope>
</reference>
<proteinExistence type="predicted"/>
<accession>A0ABP0Y9F5</accession>
<organism evidence="2 3">
    <name type="scientific">Citrullus colocynthis</name>
    <name type="common">colocynth</name>
    <dbReference type="NCBI Taxonomy" id="252529"/>
    <lineage>
        <taxon>Eukaryota</taxon>
        <taxon>Viridiplantae</taxon>
        <taxon>Streptophyta</taxon>
        <taxon>Embryophyta</taxon>
        <taxon>Tracheophyta</taxon>
        <taxon>Spermatophyta</taxon>
        <taxon>Magnoliopsida</taxon>
        <taxon>eudicotyledons</taxon>
        <taxon>Gunneridae</taxon>
        <taxon>Pentapetalae</taxon>
        <taxon>rosids</taxon>
        <taxon>fabids</taxon>
        <taxon>Cucurbitales</taxon>
        <taxon>Cucurbitaceae</taxon>
        <taxon>Benincaseae</taxon>
        <taxon>Citrullus</taxon>
    </lineage>
</organism>
<keyword evidence="3" id="KW-1185">Reference proteome</keyword>
<gene>
    <name evidence="2" type="ORF">CITCOLO1_LOCUS8191</name>
</gene>
<dbReference type="EMBL" id="OZ021736">
    <property type="protein sequence ID" value="CAK9316330.1"/>
    <property type="molecule type" value="Genomic_DNA"/>
</dbReference>
<sequence length="115" mass="12018">MPAAPLCLSPVRPVVLSRRPPPLSSPSAVRRGPPPQRSVVRSVATSAALRPLVSSCKDRSRRQLLVRRFLSPSFPSAQAPSAAASSSPPPPVLGVAGLCSLGVLCVGFYLDLDTH</sequence>
<feature type="compositionally biased region" description="Low complexity" evidence="1">
    <location>
        <begin position="8"/>
        <end position="18"/>
    </location>
</feature>
<name>A0ABP0Y9F5_9ROSI</name>
<evidence type="ECO:0000256" key="1">
    <source>
        <dbReference type="SAM" id="MobiDB-lite"/>
    </source>
</evidence>
<evidence type="ECO:0000313" key="3">
    <source>
        <dbReference type="Proteomes" id="UP001642487"/>
    </source>
</evidence>
<protein>
    <submittedName>
        <fullName evidence="2">Uncharacterized protein</fullName>
    </submittedName>
</protein>